<gene>
    <name evidence="1" type="ORF">RP29_12125</name>
</gene>
<dbReference type="EMBL" id="JXYQ01000037">
    <property type="protein sequence ID" value="KJA10262.1"/>
    <property type="molecule type" value="Genomic_DNA"/>
</dbReference>
<evidence type="ECO:0000313" key="1">
    <source>
        <dbReference type="EMBL" id="KJA10262.1"/>
    </source>
</evidence>
<protein>
    <recommendedName>
        <fullName evidence="3">DUF2946 family protein</fullName>
    </recommendedName>
</protein>
<dbReference type="Proteomes" id="UP000032566">
    <property type="component" value="Unassembled WGS sequence"/>
</dbReference>
<dbReference type="AlphaFoldDB" id="A0A0D7K8I8"/>
<reference evidence="1 2" key="1">
    <citation type="submission" date="2014-12" db="EMBL/GenBank/DDBJ databases">
        <title>Isolation of bacteria from lake water.</title>
        <authorList>
            <person name="Sheng K.-Y."/>
            <person name="Chin P.-S."/>
            <person name="Chan K.-G."/>
            <person name="Tan G.S."/>
        </authorList>
    </citation>
    <scope>NUCLEOTIDE SEQUENCE [LARGE SCALE GENOMIC DNA]</scope>
    <source>
        <strain evidence="1 2">KY4</strain>
    </source>
</reference>
<dbReference type="OrthoDB" id="8906767at2"/>
<sequence length="119" mass="12186">MSSRRTLSLLRLWVLAWFVASIGVSVASPLIHPQSIEVICSGAGAIKWMVQTDDGAVEMGSTNMDCPLCAPATGAPPAPAAWAPPSPHPLAHAVQPVQAARIAAATAAPLPARGPPHSL</sequence>
<proteinExistence type="predicted"/>
<keyword evidence="2" id="KW-1185">Reference proteome</keyword>
<dbReference type="PATRIC" id="fig|80878.5.peg.2112"/>
<name>A0A0D7K8I8_9BURK</name>
<evidence type="ECO:0000313" key="2">
    <source>
        <dbReference type="Proteomes" id="UP000032566"/>
    </source>
</evidence>
<dbReference type="RefSeq" id="WP_044398792.1">
    <property type="nucleotide sequence ID" value="NZ_JXYQ01000037.1"/>
</dbReference>
<organism evidence="1 2">
    <name type="scientific">Acidovorax temperans</name>
    <dbReference type="NCBI Taxonomy" id="80878"/>
    <lineage>
        <taxon>Bacteria</taxon>
        <taxon>Pseudomonadati</taxon>
        <taxon>Pseudomonadota</taxon>
        <taxon>Betaproteobacteria</taxon>
        <taxon>Burkholderiales</taxon>
        <taxon>Comamonadaceae</taxon>
        <taxon>Acidovorax</taxon>
    </lineage>
</organism>
<evidence type="ECO:0008006" key="3">
    <source>
        <dbReference type="Google" id="ProtNLM"/>
    </source>
</evidence>
<dbReference type="Pfam" id="PF11162">
    <property type="entry name" value="DUF2946"/>
    <property type="match status" value="1"/>
</dbReference>
<dbReference type="STRING" id="80878.RP29_12125"/>
<dbReference type="InterPro" id="IPR021333">
    <property type="entry name" value="DUF2946"/>
</dbReference>
<comment type="caution">
    <text evidence="1">The sequence shown here is derived from an EMBL/GenBank/DDBJ whole genome shotgun (WGS) entry which is preliminary data.</text>
</comment>
<accession>A0A0D7K8I8</accession>